<proteinExistence type="predicted"/>
<dbReference type="PANTHER" id="PTHR43289">
    <property type="entry name" value="MITOGEN-ACTIVATED PROTEIN KINASE KINASE KINASE 20-RELATED"/>
    <property type="match status" value="1"/>
</dbReference>
<evidence type="ECO:0000256" key="5">
    <source>
        <dbReference type="SAM" id="Phobius"/>
    </source>
</evidence>
<dbReference type="SUPFAM" id="SSF56112">
    <property type="entry name" value="Protein kinase-like (PK-like)"/>
    <property type="match status" value="1"/>
</dbReference>
<name>A0A8A3S0V8_9EURY</name>
<reference evidence="7" key="1">
    <citation type="journal article" date="2001" name="Int. J. Syst. Evol. Microbiol.">
        <title>Methanofollis aquaemaris sp. nov., a methanogen isolated from an aquaculture fish pond.</title>
        <authorList>
            <person name="Lai M.C."/>
            <person name="Chen S.C."/>
        </authorList>
    </citation>
    <scope>NUCLEOTIDE SEQUENCE</scope>
    <source>
        <strain evidence="7">N2F9704</strain>
    </source>
</reference>
<keyword evidence="7" id="KW-0723">Serine/threonine-protein kinase</keyword>
<gene>
    <name evidence="7" type="ORF">RJ40_00385</name>
</gene>
<dbReference type="PROSITE" id="PS00108">
    <property type="entry name" value="PROTEIN_KINASE_ST"/>
    <property type="match status" value="1"/>
</dbReference>
<organism evidence="7 8">
    <name type="scientific">Methanofollis aquaemaris</name>
    <dbReference type="NCBI Taxonomy" id="126734"/>
    <lineage>
        <taxon>Archaea</taxon>
        <taxon>Methanobacteriati</taxon>
        <taxon>Methanobacteriota</taxon>
        <taxon>Stenosarchaea group</taxon>
        <taxon>Methanomicrobia</taxon>
        <taxon>Methanomicrobiales</taxon>
        <taxon>Methanomicrobiaceae</taxon>
        <taxon>Methanofollis</taxon>
    </lineage>
</organism>
<dbReference type="Gene3D" id="3.30.200.20">
    <property type="entry name" value="Phosphorylase Kinase, domain 1"/>
    <property type="match status" value="1"/>
</dbReference>
<keyword evidence="4" id="KW-0067">ATP-binding</keyword>
<dbReference type="AlphaFoldDB" id="A0A8A3S0V8"/>
<keyword evidence="5" id="KW-0812">Transmembrane</keyword>
<feature type="transmembrane region" description="Helical" evidence="5">
    <location>
        <begin position="193"/>
        <end position="212"/>
    </location>
</feature>
<dbReference type="InterPro" id="IPR000719">
    <property type="entry name" value="Prot_kinase_dom"/>
</dbReference>
<dbReference type="CDD" id="cd14014">
    <property type="entry name" value="STKc_PknB_like"/>
    <property type="match status" value="1"/>
</dbReference>
<dbReference type="InterPro" id="IPR011009">
    <property type="entry name" value="Kinase-like_dom_sf"/>
</dbReference>
<protein>
    <submittedName>
        <fullName evidence="7">Serine/threonine protein kinase</fullName>
    </submittedName>
</protein>
<evidence type="ECO:0000313" key="8">
    <source>
        <dbReference type="Proteomes" id="UP001042704"/>
    </source>
</evidence>
<dbReference type="SMART" id="SM00220">
    <property type="entry name" value="S_TKc"/>
    <property type="match status" value="1"/>
</dbReference>
<evidence type="ECO:0000259" key="6">
    <source>
        <dbReference type="SMART" id="SM00220"/>
    </source>
</evidence>
<evidence type="ECO:0000256" key="1">
    <source>
        <dbReference type="ARBA" id="ARBA00022679"/>
    </source>
</evidence>
<keyword evidence="1" id="KW-0808">Transferase</keyword>
<keyword evidence="2" id="KW-0547">Nucleotide-binding</keyword>
<accession>A0A8A3S0V8</accession>
<feature type="transmembrane region" description="Helical" evidence="5">
    <location>
        <begin position="117"/>
        <end position="138"/>
    </location>
</feature>
<keyword evidence="3 7" id="KW-0418">Kinase</keyword>
<dbReference type="Pfam" id="PF00069">
    <property type="entry name" value="Pkinase"/>
    <property type="match status" value="1"/>
</dbReference>
<evidence type="ECO:0000256" key="2">
    <source>
        <dbReference type="ARBA" id="ARBA00022741"/>
    </source>
</evidence>
<dbReference type="GO" id="GO:0004674">
    <property type="term" value="F:protein serine/threonine kinase activity"/>
    <property type="evidence" value="ECO:0007669"/>
    <property type="project" value="UniProtKB-KW"/>
</dbReference>
<dbReference type="Proteomes" id="UP001042704">
    <property type="component" value="Chromosome"/>
</dbReference>
<feature type="transmembrane region" description="Helical" evidence="5">
    <location>
        <begin position="158"/>
        <end position="181"/>
    </location>
</feature>
<dbReference type="PANTHER" id="PTHR43289:SF6">
    <property type="entry name" value="SERINE_THREONINE-PROTEIN KINASE NEKL-3"/>
    <property type="match status" value="1"/>
</dbReference>
<dbReference type="InterPro" id="IPR008271">
    <property type="entry name" value="Ser/Thr_kinase_AS"/>
</dbReference>
<feature type="transmembrane region" description="Helical" evidence="5">
    <location>
        <begin position="218"/>
        <end position="234"/>
    </location>
</feature>
<reference evidence="7" key="2">
    <citation type="submission" date="2019-02" db="EMBL/GenBank/DDBJ databases">
        <authorList>
            <person name="Chen S.-C."/>
            <person name="Chien H.-H."/>
            <person name="Lai M.-C."/>
        </authorList>
    </citation>
    <scope>NUCLEOTIDE SEQUENCE</scope>
    <source>
        <strain evidence="7">N2F9704</strain>
    </source>
</reference>
<sequence length="547" mass="57724">MRSPEPFIQCLLLFFLVGALAPVMGAAAVMVPAEGPHMDVQEMQHPWRGGNVTGDEAGFLPVRDGTHQAAVATTVMAYLTAFFSVGLSILVVAVLFTLGRDASRGYRYALTSRAAGLLAAAYGILGSFSAIFAVGALSTFSAVTMGPVGGGGREPDPAFAVIGICLVYLAFSSFALAYASFRRLPAIYLLRAHPFPALALLLVGLVGFVPLFRGPGGDLLAVPVLLASALLPVLQMRSLTVAKRGATTVIGGDDGPLTVVGDDEAATPAAQSSGFPAGLSARYADVTYIGRGGNARVFRAVRRADGETVAVKIPLGTDELTGRYFLKEMRIWEGLDHPNIVRLYALNILPVPFVEMEYVERSLQEIEKPVSEAVALKIARGVAAGLGYAHERGVIHRDIKPANLLVAPGWVPKITDWGLGKEVADTGTTSVTAFSLDYAAPEQVSPSQFGPPGRETDIFQFGVVLYELLTGGRPFPGEGIGEVSMAILTADPPLPSTLDPALAGWDRVVGRCLAKDPERRYHSVADLLDALDGVGEKGEPLDAVDRS</sequence>
<dbReference type="GO" id="GO:0005524">
    <property type="term" value="F:ATP binding"/>
    <property type="evidence" value="ECO:0007669"/>
    <property type="project" value="UniProtKB-KW"/>
</dbReference>
<dbReference type="EMBL" id="CP036172">
    <property type="protein sequence ID" value="QSZ66065.1"/>
    <property type="molecule type" value="Genomic_DNA"/>
</dbReference>
<dbReference type="KEGG" id="maqe:RJ40_00385"/>
<evidence type="ECO:0000256" key="3">
    <source>
        <dbReference type="ARBA" id="ARBA00022777"/>
    </source>
</evidence>
<feature type="domain" description="Protein kinase" evidence="6">
    <location>
        <begin position="283"/>
        <end position="531"/>
    </location>
</feature>
<dbReference type="GeneID" id="76422765"/>
<dbReference type="Gene3D" id="1.10.510.10">
    <property type="entry name" value="Transferase(Phosphotransferase) domain 1"/>
    <property type="match status" value="1"/>
</dbReference>
<dbReference type="PROSITE" id="PS00107">
    <property type="entry name" value="PROTEIN_KINASE_ATP"/>
    <property type="match status" value="1"/>
</dbReference>
<evidence type="ECO:0000313" key="7">
    <source>
        <dbReference type="EMBL" id="QSZ66065.1"/>
    </source>
</evidence>
<keyword evidence="5" id="KW-0472">Membrane</keyword>
<feature type="transmembrane region" description="Helical" evidence="5">
    <location>
        <begin position="75"/>
        <end position="96"/>
    </location>
</feature>
<keyword evidence="8" id="KW-1185">Reference proteome</keyword>
<dbReference type="InterPro" id="IPR017441">
    <property type="entry name" value="Protein_kinase_ATP_BS"/>
</dbReference>
<dbReference type="RefSeq" id="WP_265581363.1">
    <property type="nucleotide sequence ID" value="NZ_CP036172.1"/>
</dbReference>
<keyword evidence="5" id="KW-1133">Transmembrane helix</keyword>
<evidence type="ECO:0000256" key="4">
    <source>
        <dbReference type="ARBA" id="ARBA00022840"/>
    </source>
</evidence>